<protein>
    <recommendedName>
        <fullName evidence="4">FAM192A/Fyv6 N-terminal domain-containing protein</fullName>
    </recommendedName>
</protein>
<evidence type="ECO:0000313" key="5">
    <source>
        <dbReference type="EMBL" id="KAK3865322.1"/>
    </source>
</evidence>
<dbReference type="InterPro" id="IPR019331">
    <property type="entry name" value="FAM192A/Fyv6_N"/>
</dbReference>
<reference evidence="5" key="1">
    <citation type="submission" date="2023-10" db="EMBL/GenBank/DDBJ databases">
        <title>Genome assemblies of two species of porcelain crab, Petrolisthes cinctipes and Petrolisthes manimaculis (Anomura: Porcellanidae).</title>
        <authorList>
            <person name="Angst P."/>
        </authorList>
    </citation>
    <scope>NUCLEOTIDE SEQUENCE</scope>
    <source>
        <strain evidence="5">PB745_01</strain>
        <tissue evidence="5">Gill</tissue>
    </source>
</reference>
<evidence type="ECO:0000256" key="2">
    <source>
        <dbReference type="ARBA" id="ARBA00023242"/>
    </source>
</evidence>
<evidence type="ECO:0000256" key="3">
    <source>
        <dbReference type="SAM" id="MobiDB-lite"/>
    </source>
</evidence>
<evidence type="ECO:0000256" key="1">
    <source>
        <dbReference type="ARBA" id="ARBA00004123"/>
    </source>
</evidence>
<dbReference type="EMBL" id="JAWQEG010003617">
    <property type="protein sequence ID" value="KAK3865322.1"/>
    <property type="molecule type" value="Genomic_DNA"/>
</dbReference>
<feature type="compositionally biased region" description="Acidic residues" evidence="3">
    <location>
        <begin position="231"/>
        <end position="245"/>
    </location>
</feature>
<keyword evidence="2" id="KW-0539">Nucleus</keyword>
<keyword evidence="7" id="KW-1185">Reference proteome</keyword>
<comment type="caution">
    <text evidence="5">The sequence shown here is derived from an EMBL/GenBank/DDBJ whole genome shotgun (WGS) entry which is preliminary data.</text>
</comment>
<organism evidence="5 7">
    <name type="scientific">Petrolisthes cinctipes</name>
    <name type="common">Flat porcelain crab</name>
    <dbReference type="NCBI Taxonomy" id="88211"/>
    <lineage>
        <taxon>Eukaryota</taxon>
        <taxon>Metazoa</taxon>
        <taxon>Ecdysozoa</taxon>
        <taxon>Arthropoda</taxon>
        <taxon>Crustacea</taxon>
        <taxon>Multicrustacea</taxon>
        <taxon>Malacostraca</taxon>
        <taxon>Eumalacostraca</taxon>
        <taxon>Eucarida</taxon>
        <taxon>Decapoda</taxon>
        <taxon>Pleocyemata</taxon>
        <taxon>Anomura</taxon>
        <taxon>Galatheoidea</taxon>
        <taxon>Porcellanidae</taxon>
        <taxon>Petrolisthes</taxon>
    </lineage>
</organism>
<feature type="domain" description="FAM192A/Fyv6 N-terminal" evidence="4">
    <location>
        <begin position="5"/>
        <end position="109"/>
    </location>
</feature>
<dbReference type="Proteomes" id="UP001286313">
    <property type="component" value="Unassembled WGS sequence"/>
</dbReference>
<dbReference type="PANTHER" id="PTHR13495">
    <property type="entry name" value="NEFA-INTERACTING NUCLEAR PROTEIN NIP30"/>
    <property type="match status" value="1"/>
</dbReference>
<dbReference type="AlphaFoldDB" id="A0AAE1F1S2"/>
<feature type="compositionally biased region" description="Low complexity" evidence="3">
    <location>
        <begin position="172"/>
        <end position="191"/>
    </location>
</feature>
<evidence type="ECO:0000313" key="7">
    <source>
        <dbReference type="Proteomes" id="UP001286313"/>
    </source>
</evidence>
<sequence length="284" mass="30991">MSSGFITEKEVAERRRLRQENWDKTRGEEDPEDAPEAPEAIPDHRSLYEKLQEQQQKKQEEYDEAHKFKNMVRGLEDDEVDFLELVDRTKLQQEIKVRTEESSAIAEYRKKVSEMRKNQAEEELRAEVKAGEMRKAAGTKKTPSHLSLLAGAIKRKSSEDNDPSQTKRTKPESGSAENNEAGGSSSGVEVSQSTATSDSPITSAPPVTSAPKSGFQCIAVLPGLGVYTDSSDSENNGDTDSDSEDDTHRRLPPAAAQPPRDITGRIVKSVTQCGGGAAAAQGGC</sequence>
<accession>A0AAE1F1S2</accession>
<feature type="region of interest" description="Disordered" evidence="3">
    <location>
        <begin position="226"/>
        <end position="264"/>
    </location>
</feature>
<feature type="compositionally biased region" description="Polar residues" evidence="3">
    <location>
        <begin position="192"/>
        <end position="206"/>
    </location>
</feature>
<feature type="compositionally biased region" description="Basic and acidic residues" evidence="3">
    <location>
        <begin position="41"/>
        <end position="64"/>
    </location>
</feature>
<dbReference type="GO" id="GO:0005634">
    <property type="term" value="C:nucleus"/>
    <property type="evidence" value="ECO:0007669"/>
    <property type="project" value="UniProtKB-SubCell"/>
</dbReference>
<dbReference type="Pfam" id="PF10187">
    <property type="entry name" value="FAM192A_Fyv6_N"/>
    <property type="match status" value="1"/>
</dbReference>
<feature type="region of interest" description="Disordered" evidence="3">
    <location>
        <begin position="1"/>
        <end position="64"/>
    </location>
</feature>
<feature type="compositionally biased region" description="Basic and acidic residues" evidence="3">
    <location>
        <begin position="7"/>
        <end position="28"/>
    </location>
</feature>
<proteinExistence type="predicted"/>
<gene>
    <name evidence="6" type="ORF">Pcinc_022445</name>
    <name evidence="5" type="ORF">Pcinc_029064</name>
</gene>
<comment type="subcellular location">
    <subcellularLocation>
        <location evidence="1">Nucleus</location>
    </subcellularLocation>
</comment>
<dbReference type="InterPro" id="IPR039845">
    <property type="entry name" value="FAM192A"/>
</dbReference>
<name>A0AAE1F1S2_PETCI</name>
<dbReference type="PANTHER" id="PTHR13495:SF0">
    <property type="entry name" value="PSME3-INTERACTING PROTEIN"/>
    <property type="match status" value="1"/>
</dbReference>
<evidence type="ECO:0000259" key="4">
    <source>
        <dbReference type="Pfam" id="PF10187"/>
    </source>
</evidence>
<dbReference type="EMBL" id="JAWQEG010002368">
    <property type="protein sequence ID" value="KAK3872472.1"/>
    <property type="molecule type" value="Genomic_DNA"/>
</dbReference>
<evidence type="ECO:0000313" key="6">
    <source>
        <dbReference type="EMBL" id="KAK3872472.1"/>
    </source>
</evidence>
<feature type="region of interest" description="Disordered" evidence="3">
    <location>
        <begin position="127"/>
        <end position="212"/>
    </location>
</feature>